<keyword evidence="5 8" id="KW-0482">Metalloprotease</keyword>
<comment type="function">
    <text evidence="8">Broad specificity carboxypetidase that releases amino acids sequentially from the C-terminus, including neutral, aromatic, polar and basic residues.</text>
</comment>
<feature type="binding site" evidence="9">
    <location>
        <position position="262"/>
    </location>
    <ligand>
        <name>Zn(2+)</name>
        <dbReference type="ChEBI" id="CHEBI:29105"/>
        <note>catalytic</note>
    </ligand>
</feature>
<dbReference type="InterPro" id="IPR001333">
    <property type="entry name" value="Peptidase_M32_Taq"/>
</dbReference>
<feature type="binding site" evidence="9">
    <location>
        <position position="266"/>
    </location>
    <ligand>
        <name>Zn(2+)</name>
        <dbReference type="ChEBI" id="CHEBI:29105"/>
        <note>catalytic</note>
    </ligand>
</feature>
<accession>A0A081KA36</accession>
<dbReference type="GO" id="GO:0004181">
    <property type="term" value="F:metallocarboxypeptidase activity"/>
    <property type="evidence" value="ECO:0007669"/>
    <property type="project" value="UniProtKB-UniRule"/>
</dbReference>
<sequence length="496" mass="56013">MSSAYQNLVNRFQQMYHLQHLGAIAGWDQAAMMPAGGNQARGAALAELNALLHKLLTAPEVASWLQEAQRQETSEETIRSVEEMAVEWLHASAIPDDLVKAKTIASTHCEHAWRSQRPENDWEGFSKNLKEVVNLSRQEAGVRAEKSNTSPYNALLELYEPGVNTQELDLLFGDLKTWLPGFIQEAQDRQDSVTIIEPEGTFPTEKQKALGLKVMKLLGFDFNHGRLDVSTHPFCGGVSEDVRMTTRYSEDNFVEALMGTVHETGHARYNQSLPTDRALPVSSYRSMGIHEGQSLFFEMQLGRSPAFLSLIQPLIVKHLCDGKQPPYMALDNLEKIYTQVRPGFIRVDADEITYPAHIILRYEIERDLIEGSIEVDDIPELWQQKMKDYLGLDVAGDHKNGCMQDIHWPMGAFGYFPSYTLGAMVAAQLFAAQKKAMPDIEKQIQNGSLMPIFDWLKTNIWSQGRKYSTAELMTRATGEPLTASYFKNHLKERYLG</sequence>
<keyword evidence="9" id="KW-0862">Zinc</keyword>
<evidence type="ECO:0000313" key="11">
    <source>
        <dbReference type="EMBL" id="KEI71012.1"/>
    </source>
</evidence>
<keyword evidence="3 8" id="KW-0479">Metal-binding</keyword>
<dbReference type="FunFam" id="1.10.1370.30:FF:000003">
    <property type="entry name" value="Thermostable carboxypeptidase 1"/>
    <property type="match status" value="1"/>
</dbReference>
<dbReference type="PANTHER" id="PTHR34217">
    <property type="entry name" value="METAL-DEPENDENT CARBOXYPEPTIDASE"/>
    <property type="match status" value="1"/>
</dbReference>
<keyword evidence="2 8" id="KW-0645">Protease</keyword>
<dbReference type="PANTHER" id="PTHR34217:SF1">
    <property type="entry name" value="CARBOXYPEPTIDASE 1"/>
    <property type="match status" value="1"/>
</dbReference>
<feature type="binding site" evidence="9">
    <location>
        <position position="291"/>
    </location>
    <ligand>
        <name>Zn(2+)</name>
        <dbReference type="ChEBI" id="CHEBI:29105"/>
        <note>catalytic</note>
    </ligand>
</feature>
<dbReference type="PROSITE" id="PS52034">
    <property type="entry name" value="PEPTIDASE_M32"/>
    <property type="match status" value="1"/>
</dbReference>
<dbReference type="Gene3D" id="1.10.1370.30">
    <property type="match status" value="1"/>
</dbReference>
<dbReference type="PIRSF" id="PIRSF006615">
    <property type="entry name" value="Zn_crbxpep_Taq"/>
    <property type="match status" value="1"/>
</dbReference>
<dbReference type="RefSeq" id="WP_020585103.1">
    <property type="nucleotide sequence ID" value="NZ_JOJP01000001.1"/>
</dbReference>
<dbReference type="EC" id="3.4.17.19" evidence="8"/>
<evidence type="ECO:0000256" key="4">
    <source>
        <dbReference type="ARBA" id="ARBA00022801"/>
    </source>
</evidence>
<gene>
    <name evidence="11" type="ORF">GV64_09880</name>
</gene>
<dbReference type="AlphaFoldDB" id="A0A081KA36"/>
<comment type="caution">
    <text evidence="11">The sequence shown here is derived from an EMBL/GenBank/DDBJ whole genome shotgun (WGS) entry which is preliminary data.</text>
</comment>
<dbReference type="PRINTS" id="PR00998">
    <property type="entry name" value="CRBOXYPTASET"/>
</dbReference>
<dbReference type="Pfam" id="PF02074">
    <property type="entry name" value="Peptidase_M32"/>
    <property type="match status" value="1"/>
</dbReference>
<proteinExistence type="inferred from homology"/>
<comment type="catalytic activity">
    <reaction evidence="6 8">
        <text>Release of a C-terminal amino acid with broad specificity, except for -Pro.</text>
        <dbReference type="EC" id="3.4.17.19"/>
    </reaction>
</comment>
<dbReference type="CDD" id="cd06460">
    <property type="entry name" value="M32_Taq"/>
    <property type="match status" value="1"/>
</dbReference>
<reference evidence="11 12" key="1">
    <citation type="submission" date="2014-06" db="EMBL/GenBank/DDBJ databases">
        <title>Whole Genome Sequences of Three Symbiotic Endozoicomonas Bacteria.</title>
        <authorList>
            <person name="Neave M.J."/>
            <person name="Apprill A."/>
            <person name="Voolstra C.R."/>
        </authorList>
    </citation>
    <scope>NUCLEOTIDE SEQUENCE [LARGE SCALE GENOMIC DNA]</scope>
    <source>
        <strain evidence="11 12">DSM 22380</strain>
    </source>
</reference>
<evidence type="ECO:0000313" key="12">
    <source>
        <dbReference type="Proteomes" id="UP000027997"/>
    </source>
</evidence>
<evidence type="ECO:0000256" key="1">
    <source>
        <dbReference type="ARBA" id="ARBA00022645"/>
    </source>
</evidence>
<dbReference type="EMBL" id="JOJP01000001">
    <property type="protein sequence ID" value="KEI71012.1"/>
    <property type="molecule type" value="Genomic_DNA"/>
</dbReference>
<evidence type="ECO:0000256" key="2">
    <source>
        <dbReference type="ARBA" id="ARBA00022670"/>
    </source>
</evidence>
<keyword evidence="12" id="KW-1185">Reference proteome</keyword>
<evidence type="ECO:0000256" key="8">
    <source>
        <dbReference type="PIRNR" id="PIRNR006615"/>
    </source>
</evidence>
<evidence type="ECO:0000256" key="3">
    <source>
        <dbReference type="ARBA" id="ARBA00022723"/>
    </source>
</evidence>
<dbReference type="Proteomes" id="UP000027997">
    <property type="component" value="Unassembled WGS sequence"/>
</dbReference>
<name>A0A081KA36_9GAMM</name>
<protein>
    <recommendedName>
        <fullName evidence="8">Metal-dependent carboxypeptidase</fullName>
        <ecNumber evidence="8">3.4.17.19</ecNumber>
    </recommendedName>
</protein>
<keyword evidence="1 8" id="KW-0121">Carboxypeptidase</keyword>
<dbReference type="SUPFAM" id="SSF55486">
    <property type="entry name" value="Metalloproteases ('zincins'), catalytic domain"/>
    <property type="match status" value="1"/>
</dbReference>
<dbReference type="GO" id="GO:0008270">
    <property type="term" value="F:zinc ion binding"/>
    <property type="evidence" value="ECO:0007669"/>
    <property type="project" value="UniProtKB-ARBA"/>
</dbReference>
<organism evidence="11 12">
    <name type="scientific">Endozoicomonas elysicola</name>
    <dbReference type="NCBI Taxonomy" id="305900"/>
    <lineage>
        <taxon>Bacteria</taxon>
        <taxon>Pseudomonadati</taxon>
        <taxon>Pseudomonadota</taxon>
        <taxon>Gammaproteobacteria</taxon>
        <taxon>Oceanospirillales</taxon>
        <taxon>Endozoicomonadaceae</taxon>
        <taxon>Endozoicomonas</taxon>
    </lineage>
</organism>
<comment type="similarity">
    <text evidence="7 8">Belongs to the peptidase M32 family.</text>
</comment>
<evidence type="ECO:0000256" key="5">
    <source>
        <dbReference type="ARBA" id="ARBA00023049"/>
    </source>
</evidence>
<evidence type="ECO:0000256" key="10">
    <source>
        <dbReference type="PIRSR" id="PIRSR006615-2"/>
    </source>
</evidence>
<dbReference type="eggNOG" id="COG2317">
    <property type="taxonomic scope" value="Bacteria"/>
</dbReference>
<evidence type="ECO:0000256" key="7">
    <source>
        <dbReference type="ARBA" id="ARBA00061580"/>
    </source>
</evidence>
<evidence type="ECO:0000256" key="9">
    <source>
        <dbReference type="PIRSR" id="PIRSR006615-1"/>
    </source>
</evidence>
<feature type="active site" description="Proton donor/acceptor" evidence="10">
    <location>
        <position position="263"/>
    </location>
</feature>
<evidence type="ECO:0000256" key="6">
    <source>
        <dbReference type="ARBA" id="ARBA00052755"/>
    </source>
</evidence>
<keyword evidence="4 8" id="KW-0378">Hydrolase</keyword>
<comment type="cofactor">
    <cofactor evidence="9">
        <name>Zn(2+)</name>
        <dbReference type="ChEBI" id="CHEBI:29105"/>
    </cofactor>
    <text evidence="9">Binds 1 zinc ion per subunit.</text>
</comment>
<dbReference type="GO" id="GO:0006508">
    <property type="term" value="P:proteolysis"/>
    <property type="evidence" value="ECO:0007669"/>
    <property type="project" value="UniProtKB-UniRule"/>
</dbReference>